<dbReference type="Proteomes" id="UP001652620">
    <property type="component" value="Chromosome 5"/>
</dbReference>
<proteinExistence type="predicted"/>
<feature type="region of interest" description="Disordered" evidence="2">
    <location>
        <begin position="409"/>
        <end position="430"/>
    </location>
</feature>
<feature type="region of interest" description="Disordered" evidence="2">
    <location>
        <begin position="1041"/>
        <end position="1067"/>
    </location>
</feature>
<feature type="coiled-coil region" evidence="1">
    <location>
        <begin position="735"/>
        <end position="774"/>
    </location>
</feature>
<accession>A0A6I9V4Y3</accession>
<dbReference type="InterPro" id="IPR029071">
    <property type="entry name" value="Ubiquitin-like_domsf"/>
</dbReference>
<evidence type="ECO:0000256" key="2">
    <source>
        <dbReference type="SAM" id="MobiDB-lite"/>
    </source>
</evidence>
<dbReference type="PROSITE" id="PS50096">
    <property type="entry name" value="IQ"/>
    <property type="match status" value="1"/>
</dbReference>
<dbReference type="InParanoid" id="A0A6I9V4Y3"/>
<gene>
    <name evidence="4 5" type="primary">LOC105226479</name>
</gene>
<dbReference type="PANTHER" id="PTHR15286:SF1">
    <property type="entry name" value="FI07216P"/>
    <property type="match status" value="1"/>
</dbReference>
<dbReference type="RefSeq" id="XP_011203663.2">
    <property type="nucleotide sequence ID" value="XM_011205361.4"/>
</dbReference>
<feature type="region of interest" description="Disordered" evidence="2">
    <location>
        <begin position="1"/>
        <end position="44"/>
    </location>
</feature>
<feature type="compositionally biased region" description="Polar residues" evidence="2">
    <location>
        <begin position="1"/>
        <end position="28"/>
    </location>
</feature>
<feature type="compositionally biased region" description="Low complexity" evidence="2">
    <location>
        <begin position="220"/>
        <end position="254"/>
    </location>
</feature>
<feature type="compositionally biased region" description="Low complexity" evidence="2">
    <location>
        <begin position="1041"/>
        <end position="1065"/>
    </location>
</feature>
<feature type="region of interest" description="Disordered" evidence="2">
    <location>
        <begin position="220"/>
        <end position="256"/>
    </location>
</feature>
<dbReference type="GeneID" id="105226479"/>
<keyword evidence="1" id="KW-0175">Coiled coil</keyword>
<dbReference type="SUPFAM" id="SSF54236">
    <property type="entry name" value="Ubiquitin-like"/>
    <property type="match status" value="1"/>
</dbReference>
<feature type="coiled-coil region" evidence="1">
    <location>
        <begin position="530"/>
        <end position="557"/>
    </location>
</feature>
<evidence type="ECO:0000313" key="4">
    <source>
        <dbReference type="RefSeq" id="XP_011203663.2"/>
    </source>
</evidence>
<evidence type="ECO:0000313" key="5">
    <source>
        <dbReference type="RefSeq" id="XP_049313635.1"/>
    </source>
</evidence>
<reference evidence="4 5" key="1">
    <citation type="submission" date="2025-05" db="UniProtKB">
        <authorList>
            <consortium name="RefSeq"/>
        </authorList>
    </citation>
    <scope>IDENTIFICATION</scope>
    <source>
        <tissue evidence="4 5">Adult</tissue>
    </source>
</reference>
<dbReference type="PANTHER" id="PTHR15286">
    <property type="entry name" value="RAS-ASSOCIATING DOMAIN CONTAINING PROTEIN"/>
    <property type="match status" value="1"/>
</dbReference>
<evidence type="ECO:0000256" key="1">
    <source>
        <dbReference type="SAM" id="Coils"/>
    </source>
</evidence>
<dbReference type="RefSeq" id="XP_049313635.1">
    <property type="nucleotide sequence ID" value="XM_049457678.1"/>
</dbReference>
<dbReference type="KEGG" id="bdr:105226479"/>
<dbReference type="FunCoup" id="A0A6I9V4Y3">
    <property type="interactions" value="1"/>
</dbReference>
<sequence>MTATMAAKDTNQLTRTNANITGTSTTSHHPIRRQPFYPQPSAPVNTISATTTAVQTTMGRAINIGFAGYTHAHTETQHAGDGGIMHERAHQRNEVPPSTRVAACVDDDEAIVDSNGNAYTRRDSVAATAAAAAAAVGDVNFPVDTRTGVTTGGIMLDAVDVDVDDDDESDSFGSMETLSDNVAVWVDGEKHWVAGVDASTTCADLIGALLNYQNAQQLQEKHYQQQQQPQQHMFSVNSGKSNNNSNSNSKSAANPAINQSTLIKTSTHTKENCDPSLAASGELTIGGCLPMAAAVSMALTVPATSGGAPLCGNRLTNATEYVIVKQHRHCEEYLDGNAKVFDVMPVQDGPSRKECELLLRRLTAANSSGHGNNNCNGNSNNGTFTALPNALHRASSPSLNLNTQVSSLLSTDKDSGMGSPVGSSRSARLRRRKYKSAATVSWLAQANTLHPRVSQRAVAAFSGLGNALTNAQATKGGGKHIAVIDCGMGEEDDVAADALDGLEVGIDGGDGGVSANERLLKIILAQDETIHRQLALLREKERQISKIEEEKHRVRERELGKNYLLETYLNGLDEAHAEPDLEACTDVALADSPLNEFNDVRVADTSLVHYGDGVAVGAADGVGRDDDAEVEIYIDESYQRTAKTIGAHTTVAGVTTTTATNKDTGISKARDFHSNARHSKKLKGDFSGDGGGGVAATGGKIETNKQANANCEDNETDVEAQLVWLEKIYALNKQLQREEEMLLKLHAKIRKHQVKRAYQTKREVLQQIEKLDAELTLQCCDIRAVESKLHASNEQLKQKLGVLERLSQEFLQTMETPTAEEGLHADAADVTVAVVSQMPANRMPDVINNDGHNLATMLPATEVTRPRELRVADVSLHAAKQTTEQLAAQESCQLQQSGGMQEAVWHLQDENMDLPQTMHATAAHANKIKELSELKQTNTTAMTTTQIQSAAENEITTTTNAPTLRHATTLVSKLTATSCTPSSSLLSSATQTAAVTTTTTPSDTTTHALSTDKAAVTACNMPAMSPADEKQTTALHLLQPQHLQQQQHQQQQQRAQQKQLPAAAAEDGNNSQQCVAADDLLVDALAAVGGVALPQSNYPISCINQAAIHATSALPTQPSVVAAANFTAPEQALPTGAAVLPAAYLTSSATHSAGNITSLQQQQQVQLVAQPQLLPQRQYLSYMNASCLSNNSNSNDVSSNNNINTNNKNLLPPSHAAHTKTLQKQMFGPKSLNQRQPTAAPPPPKTIHTSATAWTTPTAPMTTPMLVGAHNGFSMPSILAPLRPTTPTALSAVPVVPSVVDITQLGTLV</sequence>
<keyword evidence="3" id="KW-1185">Reference proteome</keyword>
<dbReference type="InterPro" id="IPR033593">
    <property type="entry name" value="N-RASSF"/>
</dbReference>
<organism evidence="3 4">
    <name type="scientific">Bactrocera dorsalis</name>
    <name type="common">Oriental fruit fly</name>
    <name type="synonym">Dacus dorsalis</name>
    <dbReference type="NCBI Taxonomy" id="27457"/>
    <lineage>
        <taxon>Eukaryota</taxon>
        <taxon>Metazoa</taxon>
        <taxon>Ecdysozoa</taxon>
        <taxon>Arthropoda</taxon>
        <taxon>Hexapoda</taxon>
        <taxon>Insecta</taxon>
        <taxon>Pterygota</taxon>
        <taxon>Neoptera</taxon>
        <taxon>Endopterygota</taxon>
        <taxon>Diptera</taxon>
        <taxon>Brachycera</taxon>
        <taxon>Muscomorpha</taxon>
        <taxon>Tephritoidea</taxon>
        <taxon>Tephritidae</taxon>
        <taxon>Bactrocera</taxon>
        <taxon>Bactrocera</taxon>
    </lineage>
</organism>
<dbReference type="OrthoDB" id="10034447at2759"/>
<dbReference type="Gene3D" id="3.10.20.90">
    <property type="entry name" value="Phosphatidylinositol 3-kinase Catalytic Subunit, Chain A, domain 1"/>
    <property type="match status" value="1"/>
</dbReference>
<evidence type="ECO:0000313" key="3">
    <source>
        <dbReference type="Proteomes" id="UP001652620"/>
    </source>
</evidence>
<protein>
    <submittedName>
        <fullName evidence="4 5">Uncharacterized protein LOC105226479</fullName>
    </submittedName>
</protein>
<name>A0A6I9V4Y3_BACDO</name>